<organism evidence="1 2">
    <name type="scientific">Flagellimonas algicola</name>
    <dbReference type="NCBI Taxonomy" id="2583815"/>
    <lineage>
        <taxon>Bacteria</taxon>
        <taxon>Pseudomonadati</taxon>
        <taxon>Bacteroidota</taxon>
        <taxon>Flavobacteriia</taxon>
        <taxon>Flavobacteriales</taxon>
        <taxon>Flavobacteriaceae</taxon>
        <taxon>Flagellimonas</taxon>
    </lineage>
</organism>
<dbReference type="EMBL" id="VCNI01000001">
    <property type="protein sequence ID" value="TMU57707.1"/>
    <property type="molecule type" value="Genomic_DNA"/>
</dbReference>
<dbReference type="Proteomes" id="UP000751614">
    <property type="component" value="Unassembled WGS sequence"/>
</dbReference>
<keyword evidence="2" id="KW-1185">Reference proteome</keyword>
<sequence>MAIGSVSAQNTDSCNCCTESHKAFDFWIGDWAVSNATNGNPAGKSKITQEEGGCVIRENWTSATSGYTGTSLNFYNGVKERWEQLWIDNSGASLKLKGKRIGNQMILSSDPFDKDGKMLTNRITWTANEDGTVRQLWEILEGEKVVNTAFDGIYKKE</sequence>
<comment type="caution">
    <text evidence="1">The sequence shown here is derived from an EMBL/GenBank/DDBJ whole genome shotgun (WGS) entry which is preliminary data.</text>
</comment>
<reference evidence="1 2" key="1">
    <citation type="submission" date="2019-05" db="EMBL/GenBank/DDBJ databases">
        <title>Flagellimonas sp. AsT0115, sp. nov., isolated from a marine red algae, Asparagopsis taxiformis.</title>
        <authorList>
            <person name="Kim J."/>
            <person name="Jeong S.E."/>
            <person name="Jeon C.O."/>
        </authorList>
    </citation>
    <scope>NUCLEOTIDE SEQUENCE [LARGE SCALE GENOMIC DNA]</scope>
    <source>
        <strain evidence="1 2">AsT0115</strain>
    </source>
</reference>
<evidence type="ECO:0008006" key="3">
    <source>
        <dbReference type="Google" id="ProtNLM"/>
    </source>
</evidence>
<gene>
    <name evidence="1" type="ORF">FGG15_06920</name>
</gene>
<evidence type="ECO:0000313" key="1">
    <source>
        <dbReference type="EMBL" id="TMU57707.1"/>
    </source>
</evidence>
<name>A0ABY2WRS8_9FLAO</name>
<protein>
    <recommendedName>
        <fullName evidence="3">Lipocalin-like protein</fullName>
    </recommendedName>
</protein>
<proteinExistence type="predicted"/>
<accession>A0ABY2WRS8</accession>
<evidence type="ECO:0000313" key="2">
    <source>
        <dbReference type="Proteomes" id="UP000751614"/>
    </source>
</evidence>